<keyword evidence="6" id="KW-0479">Metal-binding</keyword>
<dbReference type="EMBL" id="JAACYA010000002">
    <property type="protein sequence ID" value="MBK3332602.1"/>
    <property type="molecule type" value="Genomic_DNA"/>
</dbReference>
<evidence type="ECO:0000256" key="3">
    <source>
        <dbReference type="ARBA" id="ARBA00004196"/>
    </source>
</evidence>
<name>A0ABS1GI63_9AQUI</name>
<dbReference type="PROSITE" id="PS51379">
    <property type="entry name" value="4FE4S_FER_2"/>
    <property type="match status" value="2"/>
</dbReference>
<keyword evidence="11" id="KW-0003">3Fe-4S</keyword>
<dbReference type="RefSeq" id="WP_200674021.1">
    <property type="nucleotide sequence ID" value="NZ_JAACYA010000002.1"/>
</dbReference>
<evidence type="ECO:0000256" key="8">
    <source>
        <dbReference type="ARBA" id="ARBA00022982"/>
    </source>
</evidence>
<dbReference type="CDD" id="cd10555">
    <property type="entry name" value="EBDH_beta"/>
    <property type="match status" value="1"/>
</dbReference>
<evidence type="ECO:0000256" key="10">
    <source>
        <dbReference type="ARBA" id="ARBA00023014"/>
    </source>
</evidence>
<comment type="cofactor">
    <cofactor evidence="1">
        <name>[3Fe-4S] cluster</name>
        <dbReference type="ChEBI" id="CHEBI:21137"/>
    </cofactor>
</comment>
<feature type="domain" description="4Fe-4S ferredoxin-type" evidence="12">
    <location>
        <begin position="6"/>
        <end position="35"/>
    </location>
</feature>
<evidence type="ECO:0000256" key="2">
    <source>
        <dbReference type="ARBA" id="ARBA00001966"/>
    </source>
</evidence>
<keyword evidence="7" id="KW-0677">Repeat</keyword>
<keyword evidence="8" id="KW-0249">Electron transport</keyword>
<evidence type="ECO:0000313" key="14">
    <source>
        <dbReference type="Proteomes" id="UP000772812"/>
    </source>
</evidence>
<proteinExistence type="predicted"/>
<comment type="subcellular location">
    <subcellularLocation>
        <location evidence="3">Cell envelope</location>
    </subcellularLocation>
</comment>
<evidence type="ECO:0000259" key="12">
    <source>
        <dbReference type="PROSITE" id="PS51379"/>
    </source>
</evidence>
<organism evidence="13 14">
    <name type="scientific">Persephonella atlantica</name>
    <dbReference type="NCBI Taxonomy" id="2699429"/>
    <lineage>
        <taxon>Bacteria</taxon>
        <taxon>Pseudomonadati</taxon>
        <taxon>Aquificota</taxon>
        <taxon>Aquificia</taxon>
        <taxon>Aquificales</taxon>
        <taxon>Hydrogenothermaceae</taxon>
        <taxon>Persephonella</taxon>
    </lineage>
</organism>
<feature type="domain" description="4Fe-4S ferredoxin-type" evidence="12">
    <location>
        <begin position="157"/>
        <end position="186"/>
    </location>
</feature>
<evidence type="ECO:0000256" key="4">
    <source>
        <dbReference type="ARBA" id="ARBA00022448"/>
    </source>
</evidence>
<evidence type="ECO:0000256" key="9">
    <source>
        <dbReference type="ARBA" id="ARBA00023004"/>
    </source>
</evidence>
<evidence type="ECO:0000313" key="13">
    <source>
        <dbReference type="EMBL" id="MBK3332602.1"/>
    </source>
</evidence>
<evidence type="ECO:0000256" key="7">
    <source>
        <dbReference type="ARBA" id="ARBA00022737"/>
    </source>
</evidence>
<dbReference type="SUPFAM" id="SSF54862">
    <property type="entry name" value="4Fe-4S ferredoxins"/>
    <property type="match status" value="1"/>
</dbReference>
<protein>
    <submittedName>
        <fullName evidence="13">Respiratory nitrate reductase subunit beta</fullName>
    </submittedName>
</protein>
<gene>
    <name evidence="13" type="ORF">GWK41_05940</name>
</gene>
<comment type="caution">
    <text evidence="13">The sequence shown here is derived from an EMBL/GenBank/DDBJ whole genome shotgun (WGS) entry which is preliminary data.</text>
</comment>
<keyword evidence="10" id="KW-0411">Iron-sulfur</keyword>
<dbReference type="Gene3D" id="3.30.70.20">
    <property type="match status" value="3"/>
</dbReference>
<dbReference type="PANTHER" id="PTHR43518">
    <property type="entry name" value="NITRATE REDUCTASE BETA SUBUNIT"/>
    <property type="match status" value="1"/>
</dbReference>
<dbReference type="Pfam" id="PF13247">
    <property type="entry name" value="Fer4_11"/>
    <property type="match status" value="1"/>
</dbReference>
<dbReference type="NCBIfam" id="TIGR03478">
    <property type="entry name" value="DMSO_red_II_bet"/>
    <property type="match status" value="1"/>
</dbReference>
<evidence type="ECO:0000256" key="11">
    <source>
        <dbReference type="ARBA" id="ARBA00023291"/>
    </source>
</evidence>
<keyword evidence="9" id="KW-0408">Iron</keyword>
<evidence type="ECO:0000256" key="6">
    <source>
        <dbReference type="ARBA" id="ARBA00022723"/>
    </source>
</evidence>
<dbReference type="Proteomes" id="UP000772812">
    <property type="component" value="Unassembled WGS sequence"/>
</dbReference>
<dbReference type="InterPro" id="IPR017839">
    <property type="entry name" value="DMSO_Rdtase_II_Fe-S_su"/>
</dbReference>
<comment type="cofactor">
    <cofactor evidence="2">
        <name>[4Fe-4S] cluster</name>
        <dbReference type="ChEBI" id="CHEBI:49883"/>
    </cofactor>
</comment>
<keyword evidence="5" id="KW-0004">4Fe-4S</keyword>
<dbReference type="InterPro" id="IPR017896">
    <property type="entry name" value="4Fe4S_Fe-S-bd"/>
</dbReference>
<evidence type="ECO:0000256" key="5">
    <source>
        <dbReference type="ARBA" id="ARBA00022485"/>
    </source>
</evidence>
<evidence type="ECO:0000256" key="1">
    <source>
        <dbReference type="ARBA" id="ARBA00001927"/>
    </source>
</evidence>
<dbReference type="PANTHER" id="PTHR43518:SF1">
    <property type="entry name" value="RESPIRATORY NITRATE REDUCTASE 1 BETA CHAIN"/>
    <property type="match status" value="1"/>
</dbReference>
<reference evidence="13 14" key="1">
    <citation type="journal article" date="2021" name="Syst. Appl. Microbiol.">
        <title>Persephonella atlantica sp. nov.: How to adapt to physico-chemical gradients in high temperature hydrothermal habitats.</title>
        <authorList>
            <person name="Francois D.X."/>
            <person name="Godfroy A."/>
            <person name="Mathien C."/>
            <person name="Aube J."/>
            <person name="Cathalot C."/>
            <person name="Lesongeur F."/>
            <person name="L'Haridon S."/>
            <person name="Philippon X."/>
            <person name="Roussel E.G."/>
        </authorList>
    </citation>
    <scope>NUCLEOTIDE SEQUENCE [LARGE SCALE GENOMIC DNA]</scope>
    <source>
        <strain evidence="13 14">MO1340</strain>
    </source>
</reference>
<accession>A0ABS1GI63</accession>
<sequence length="385" mass="44061">MAKRQLAMVMDLNKCIGCQTCTVACKTQWTNRNGREYMYWNNVETQPGTGYPRNWMEAGGGFDADGNLKDGIIPDMVHDYGVPWDYNHDELFGNADQTVLSPNTDPVWGPNWDEDVGEGDWPNSYFFYLPRICNHCSNPGCLAACPREAIFKREQDGIVLVDLERCQGYRYCIAGCPYKKIYFNPKISKSEKCIFCFPRIEKGLPPACAHQCVGRIRFVGFLDDEDSQVYKLVYKYKVALPLRPDFGTQPNVYYVPPVLSPPKFDEEGKPMEGGRIPMEYLEKLFGPEVHRAAETLLAEMEKRKRGEESELMDILIAYSHADMFRLDENYYQEVAAKQGLKGTEFFKLIDERYVQGKNTPKVEGVYGVKYFETQPAAEKGHEEGH</sequence>
<dbReference type="Pfam" id="PF12797">
    <property type="entry name" value="Fer4_2"/>
    <property type="match status" value="1"/>
</dbReference>
<keyword evidence="14" id="KW-1185">Reference proteome</keyword>
<keyword evidence="4" id="KW-0813">Transport</keyword>